<keyword evidence="1 5" id="KW-0689">Ribosomal protein</keyword>
<evidence type="ECO:0000256" key="1">
    <source>
        <dbReference type="ARBA" id="ARBA00022980"/>
    </source>
</evidence>
<dbReference type="RefSeq" id="WP_219718732.1">
    <property type="nucleotide sequence ID" value="NZ_CP136964.1"/>
</dbReference>
<protein>
    <recommendedName>
        <fullName evidence="3">Small ribosomal subunit protein uS9</fullName>
    </recommendedName>
    <alternativeName>
        <fullName evidence="4">30S ribosomal protein S9</fullName>
    </alternativeName>
</protein>
<reference evidence="6" key="1">
    <citation type="submission" date="2017-09" db="EMBL/GenBank/DDBJ databases">
        <title>Bacterial strain isolated from the female urinary microbiota.</title>
        <authorList>
            <person name="Thomas-White K."/>
            <person name="Kumar N."/>
            <person name="Forster S."/>
            <person name="Putonti C."/>
            <person name="Lawley T."/>
            <person name="Wolfe A.J."/>
        </authorList>
    </citation>
    <scope>NUCLEOTIDE SEQUENCE [LARGE SCALE GENOMIC DNA]</scope>
    <source>
        <strain evidence="6">UMB0959</strain>
    </source>
</reference>
<dbReference type="Pfam" id="PF00380">
    <property type="entry name" value="Ribosomal_S9"/>
    <property type="match status" value="1"/>
</dbReference>
<dbReference type="GO" id="GO:0005840">
    <property type="term" value="C:ribosome"/>
    <property type="evidence" value="ECO:0007669"/>
    <property type="project" value="UniProtKB-KW"/>
</dbReference>
<proteinExistence type="predicted"/>
<reference evidence="5 6" key="2">
    <citation type="submission" date="2023-10" db="EMBL/GenBank/DDBJ databases">
        <authorList>
            <person name="Choi B."/>
        </authorList>
    </citation>
    <scope>NUCLEOTIDE SEQUENCE [LARGE SCALE GENOMIC DNA]</scope>
    <source>
        <strain evidence="5 6">UMB0959</strain>
    </source>
</reference>
<evidence type="ECO:0000313" key="5">
    <source>
        <dbReference type="EMBL" id="WOS95824.1"/>
    </source>
</evidence>
<dbReference type="Gene3D" id="3.30.230.10">
    <property type="match status" value="1"/>
</dbReference>
<keyword evidence="6" id="KW-1185">Reference proteome</keyword>
<evidence type="ECO:0000256" key="3">
    <source>
        <dbReference type="ARBA" id="ARBA00035259"/>
    </source>
</evidence>
<name>A0AAF1BM97_9STAP</name>
<dbReference type="GO" id="GO:0006412">
    <property type="term" value="P:translation"/>
    <property type="evidence" value="ECO:0007669"/>
    <property type="project" value="InterPro"/>
</dbReference>
<dbReference type="AlphaFoldDB" id="A0AAF1BM97"/>
<accession>A0AAF1BM97</accession>
<gene>
    <name evidence="5" type="primary">rpsI</name>
    <name evidence="5" type="ORF">CJ229_006925</name>
</gene>
<dbReference type="InterPro" id="IPR014721">
    <property type="entry name" value="Ribsml_uS5_D2-typ_fold_subgr"/>
</dbReference>
<dbReference type="EMBL" id="CP136964">
    <property type="protein sequence ID" value="WOS95824.1"/>
    <property type="molecule type" value="Genomic_DNA"/>
</dbReference>
<evidence type="ECO:0000313" key="6">
    <source>
        <dbReference type="Proteomes" id="UP000243626"/>
    </source>
</evidence>
<dbReference type="InterPro" id="IPR020568">
    <property type="entry name" value="Ribosomal_Su5_D2-typ_SF"/>
</dbReference>
<dbReference type="KEGG" id="nmy:CJ229_006925"/>
<dbReference type="InterPro" id="IPR000754">
    <property type="entry name" value="Ribosomal_uS9"/>
</dbReference>
<sequence length="46" mass="5441">MMLIIGGNVDISMLMKYIIHYEKSKIFERKKPGLKKARKSPQFSKR</sequence>
<dbReference type="SUPFAM" id="SSF54211">
    <property type="entry name" value="Ribosomal protein S5 domain 2-like"/>
    <property type="match status" value="1"/>
</dbReference>
<evidence type="ECO:0000256" key="4">
    <source>
        <dbReference type="ARBA" id="ARBA00035523"/>
    </source>
</evidence>
<organism evidence="5 6">
    <name type="scientific">Nosocomiicoccus massiliensis</name>
    <dbReference type="NCBI Taxonomy" id="1232430"/>
    <lineage>
        <taxon>Bacteria</taxon>
        <taxon>Bacillati</taxon>
        <taxon>Bacillota</taxon>
        <taxon>Bacilli</taxon>
        <taxon>Bacillales</taxon>
        <taxon>Staphylococcaceae</taxon>
        <taxon>Nosocomiicoccus</taxon>
    </lineage>
</organism>
<dbReference type="GO" id="GO:0003735">
    <property type="term" value="F:structural constituent of ribosome"/>
    <property type="evidence" value="ECO:0007669"/>
    <property type="project" value="InterPro"/>
</dbReference>
<dbReference type="Proteomes" id="UP000243626">
    <property type="component" value="Chromosome"/>
</dbReference>
<dbReference type="GO" id="GO:1990904">
    <property type="term" value="C:ribonucleoprotein complex"/>
    <property type="evidence" value="ECO:0007669"/>
    <property type="project" value="UniProtKB-KW"/>
</dbReference>
<evidence type="ECO:0000256" key="2">
    <source>
        <dbReference type="ARBA" id="ARBA00023274"/>
    </source>
</evidence>
<keyword evidence="2" id="KW-0687">Ribonucleoprotein</keyword>